<protein>
    <submittedName>
        <fullName evidence="1">Uncharacterized protein</fullName>
    </submittedName>
</protein>
<proteinExistence type="predicted"/>
<organism evidence="1 2">
    <name type="scientific">Pseudomonas mangrovi</name>
    <dbReference type="NCBI Taxonomy" id="2161748"/>
    <lineage>
        <taxon>Bacteria</taxon>
        <taxon>Pseudomonadati</taxon>
        <taxon>Pseudomonadota</taxon>
        <taxon>Gammaproteobacteria</taxon>
        <taxon>Pseudomonadales</taxon>
        <taxon>Pseudomonadaceae</taxon>
        <taxon>Pseudomonas</taxon>
    </lineage>
</organism>
<comment type="caution">
    <text evidence="1">The sequence shown here is derived from an EMBL/GenBank/DDBJ whole genome shotgun (WGS) entry which is preliminary data.</text>
</comment>
<accession>A0A2T5P8S8</accession>
<sequence>MVAGATALGHTALKTGSACLFTSVNSAASPVFALSVLRSLRAAAPNSNIFKLFNADEIHP</sequence>
<evidence type="ECO:0000313" key="2">
    <source>
        <dbReference type="Proteomes" id="UP000244064"/>
    </source>
</evidence>
<dbReference type="EMBL" id="QASN01000019">
    <property type="protein sequence ID" value="PTU74142.1"/>
    <property type="molecule type" value="Genomic_DNA"/>
</dbReference>
<reference evidence="1 2" key="1">
    <citation type="submission" date="2018-04" db="EMBL/GenBank/DDBJ databases">
        <title>Pseudomonas sp. nov., isolated from mangrove soil.</title>
        <authorList>
            <person name="Chen C."/>
        </authorList>
    </citation>
    <scope>NUCLEOTIDE SEQUENCE [LARGE SCALE GENOMIC DNA]</scope>
    <source>
        <strain evidence="1 2">TC-11</strain>
    </source>
</reference>
<keyword evidence="2" id="KW-1185">Reference proteome</keyword>
<dbReference type="AlphaFoldDB" id="A0A2T5P8S8"/>
<dbReference type="Proteomes" id="UP000244064">
    <property type="component" value="Unassembled WGS sequence"/>
</dbReference>
<evidence type="ECO:0000313" key="1">
    <source>
        <dbReference type="EMBL" id="PTU74142.1"/>
    </source>
</evidence>
<name>A0A2T5P8S8_9PSED</name>
<gene>
    <name evidence="1" type="ORF">DBO85_12350</name>
</gene>